<dbReference type="EMBL" id="GG745355">
    <property type="protein sequence ID" value="KNE68131.1"/>
    <property type="molecule type" value="Genomic_DNA"/>
</dbReference>
<dbReference type="OrthoDB" id="5563118at2759"/>
<sequence length="589" mass="62894">MQRDFYCNLRPPGAPLSPWSSTTKDTFLAHNPLQVREARGLASQVRSFDGQLHFNVGRDVPLCSTDDAANPYLTVADRDYVPHPWQDPCVARKGFSHENKYPPVFRDESALAVPRTSLSGTSYVQWGPGAGRRGRSAEEERLRLRGDNITFDATVATADDWKSVTQRTLVPLDPSVARLARRDAEAAARMDKKPSNVLDRPDGEMADGKSTNQHDFKSPIQIEQPDLTFKKDLEATHLSLAVSDVSPDSFQSLYKSTFQRHTGAKRAARKVVAPPCVLLQEDAPSPSSPTATTAQATFQRPPVARHQPIHQSITTSFVFQGLPSENGAAELPGARQTSVTATDYYHGHRAPAPPRAFRTDKSHVLDPADADDSTESAGPETARAYVAPPDATQLAPEFRALRRAARAQVQAQAGAHVDVRHDLPDGVGGAMAMSTTAMEHHGATAQRAVHLLAPSTGGSSLRVRSDALGLQRLPVVPDRSYATSLHNTVGWGADSVGQVPKLDRVSVARAAYVAPVAVRVAPVPAGVGNADHLMLADAVDRLALGHAGVDDGTGAGSWMATTRRTYVAPAVTVAAVAGAGEVSVGVPRG</sequence>
<organism evidence="2 3">
    <name type="scientific">Allomyces macrogynus (strain ATCC 38327)</name>
    <name type="common">Allomyces javanicus var. macrogynus</name>
    <dbReference type="NCBI Taxonomy" id="578462"/>
    <lineage>
        <taxon>Eukaryota</taxon>
        <taxon>Fungi</taxon>
        <taxon>Fungi incertae sedis</taxon>
        <taxon>Blastocladiomycota</taxon>
        <taxon>Blastocladiomycetes</taxon>
        <taxon>Blastocladiales</taxon>
        <taxon>Blastocladiaceae</taxon>
        <taxon>Allomyces</taxon>
    </lineage>
</organism>
<dbReference type="Proteomes" id="UP000054350">
    <property type="component" value="Unassembled WGS sequence"/>
</dbReference>
<proteinExistence type="predicted"/>
<keyword evidence="3" id="KW-1185">Reference proteome</keyword>
<evidence type="ECO:0000313" key="2">
    <source>
        <dbReference type="EMBL" id="KNE68131.1"/>
    </source>
</evidence>
<reference evidence="2 3" key="1">
    <citation type="submission" date="2009-11" db="EMBL/GenBank/DDBJ databases">
        <title>Annotation of Allomyces macrogynus ATCC 38327.</title>
        <authorList>
            <consortium name="The Broad Institute Genome Sequencing Platform"/>
            <person name="Russ C."/>
            <person name="Cuomo C."/>
            <person name="Burger G."/>
            <person name="Gray M.W."/>
            <person name="Holland P.W.H."/>
            <person name="King N."/>
            <person name="Lang F.B.F."/>
            <person name="Roger A.J."/>
            <person name="Ruiz-Trillo I."/>
            <person name="Young S.K."/>
            <person name="Zeng Q."/>
            <person name="Gargeya S."/>
            <person name="Fitzgerald M."/>
            <person name="Haas B."/>
            <person name="Abouelleil A."/>
            <person name="Alvarado L."/>
            <person name="Arachchi H.M."/>
            <person name="Berlin A."/>
            <person name="Chapman S.B."/>
            <person name="Gearin G."/>
            <person name="Goldberg J."/>
            <person name="Griggs A."/>
            <person name="Gujja S."/>
            <person name="Hansen M."/>
            <person name="Heiman D."/>
            <person name="Howarth C."/>
            <person name="Larimer J."/>
            <person name="Lui A."/>
            <person name="MacDonald P.J.P."/>
            <person name="McCowen C."/>
            <person name="Montmayeur A."/>
            <person name="Murphy C."/>
            <person name="Neiman D."/>
            <person name="Pearson M."/>
            <person name="Priest M."/>
            <person name="Roberts A."/>
            <person name="Saif S."/>
            <person name="Shea T."/>
            <person name="Sisk P."/>
            <person name="Stolte C."/>
            <person name="Sykes S."/>
            <person name="Wortman J."/>
            <person name="Nusbaum C."/>
            <person name="Birren B."/>
        </authorList>
    </citation>
    <scope>NUCLEOTIDE SEQUENCE [LARGE SCALE GENOMIC DNA]</scope>
    <source>
        <strain evidence="2 3">ATCC 38327</strain>
    </source>
</reference>
<dbReference type="VEuPathDB" id="FungiDB:AMAG_13301"/>
<evidence type="ECO:0000313" key="3">
    <source>
        <dbReference type="Proteomes" id="UP000054350"/>
    </source>
</evidence>
<feature type="region of interest" description="Disordered" evidence="1">
    <location>
        <begin position="186"/>
        <end position="215"/>
    </location>
</feature>
<dbReference type="AlphaFoldDB" id="A0A0L0T039"/>
<gene>
    <name evidence="2" type="ORF">AMAG_13301</name>
</gene>
<name>A0A0L0T039_ALLM3</name>
<accession>A0A0L0T039</accession>
<protein>
    <submittedName>
        <fullName evidence="2">Uncharacterized protein</fullName>
    </submittedName>
</protein>
<evidence type="ECO:0000256" key="1">
    <source>
        <dbReference type="SAM" id="MobiDB-lite"/>
    </source>
</evidence>
<reference evidence="3" key="2">
    <citation type="submission" date="2009-11" db="EMBL/GenBank/DDBJ databases">
        <title>The Genome Sequence of Allomyces macrogynus strain ATCC 38327.</title>
        <authorList>
            <consortium name="The Broad Institute Genome Sequencing Platform"/>
            <person name="Russ C."/>
            <person name="Cuomo C."/>
            <person name="Shea T."/>
            <person name="Young S.K."/>
            <person name="Zeng Q."/>
            <person name="Koehrsen M."/>
            <person name="Haas B."/>
            <person name="Borodovsky M."/>
            <person name="Guigo R."/>
            <person name="Alvarado L."/>
            <person name="Berlin A."/>
            <person name="Borenstein D."/>
            <person name="Chen Z."/>
            <person name="Engels R."/>
            <person name="Freedman E."/>
            <person name="Gellesch M."/>
            <person name="Goldberg J."/>
            <person name="Griggs A."/>
            <person name="Gujja S."/>
            <person name="Heiman D."/>
            <person name="Hepburn T."/>
            <person name="Howarth C."/>
            <person name="Jen D."/>
            <person name="Larson L."/>
            <person name="Lewis B."/>
            <person name="Mehta T."/>
            <person name="Park D."/>
            <person name="Pearson M."/>
            <person name="Roberts A."/>
            <person name="Saif S."/>
            <person name="Shenoy N."/>
            <person name="Sisk P."/>
            <person name="Stolte C."/>
            <person name="Sykes S."/>
            <person name="Walk T."/>
            <person name="White J."/>
            <person name="Yandava C."/>
            <person name="Burger G."/>
            <person name="Gray M.W."/>
            <person name="Holland P.W.H."/>
            <person name="King N."/>
            <person name="Lang F.B.F."/>
            <person name="Roger A.J."/>
            <person name="Ruiz-Trillo I."/>
            <person name="Lander E."/>
            <person name="Nusbaum C."/>
        </authorList>
    </citation>
    <scope>NUCLEOTIDE SEQUENCE [LARGE SCALE GENOMIC DNA]</scope>
    <source>
        <strain evidence="3">ATCC 38327</strain>
    </source>
</reference>